<sequence length="176" mass="19820">MGTIQKVGNPEVETLLSFALSLQVQASTKPPFSTKSLLLLQKPLHVLPKVRILGCLQREVGNDDQVGLELALVLLIREWDTPSQGVPAILSENGSESFFFHPNFSHFQDPRFSIPEERVFRGGQGSHFRGQSLWSGANKQKPRRASSRSHRIRSSNLRIRLVHLRSLVSRIPPRLL</sequence>
<keyword evidence="2" id="KW-1185">Reference proteome</keyword>
<reference evidence="1 2" key="1">
    <citation type="journal article" date="2018" name="Mol. Biol. Evol.">
        <title>Broad Genomic Sampling Reveals a Smut Pathogenic Ancestry of the Fungal Clade Ustilaginomycotina.</title>
        <authorList>
            <person name="Kijpornyongpan T."/>
            <person name="Mondo S.J."/>
            <person name="Barry K."/>
            <person name="Sandor L."/>
            <person name="Lee J."/>
            <person name="Lipzen A."/>
            <person name="Pangilinan J."/>
            <person name="LaButti K."/>
            <person name="Hainaut M."/>
            <person name="Henrissat B."/>
            <person name="Grigoriev I.V."/>
            <person name="Spatafora J.W."/>
            <person name="Aime M.C."/>
        </authorList>
    </citation>
    <scope>NUCLEOTIDE SEQUENCE [LARGE SCALE GENOMIC DNA]</scope>
    <source>
        <strain evidence="1 2">SA 807</strain>
    </source>
</reference>
<evidence type="ECO:0000313" key="2">
    <source>
        <dbReference type="Proteomes" id="UP000245626"/>
    </source>
</evidence>
<gene>
    <name evidence="1" type="ORF">IE53DRAFT_82069</name>
</gene>
<proteinExistence type="predicted"/>
<name>A0ACD0NYB2_9BASI</name>
<dbReference type="Proteomes" id="UP000245626">
    <property type="component" value="Unassembled WGS sequence"/>
</dbReference>
<dbReference type="EMBL" id="KZ819905">
    <property type="protein sequence ID" value="PWN50709.1"/>
    <property type="molecule type" value="Genomic_DNA"/>
</dbReference>
<organism evidence="1 2">
    <name type="scientific">Violaceomyces palustris</name>
    <dbReference type="NCBI Taxonomy" id="1673888"/>
    <lineage>
        <taxon>Eukaryota</taxon>
        <taxon>Fungi</taxon>
        <taxon>Dikarya</taxon>
        <taxon>Basidiomycota</taxon>
        <taxon>Ustilaginomycotina</taxon>
        <taxon>Ustilaginomycetes</taxon>
        <taxon>Violaceomycetales</taxon>
        <taxon>Violaceomycetaceae</taxon>
        <taxon>Violaceomyces</taxon>
    </lineage>
</organism>
<protein>
    <submittedName>
        <fullName evidence="1">Uncharacterized protein</fullName>
    </submittedName>
</protein>
<evidence type="ECO:0000313" key="1">
    <source>
        <dbReference type="EMBL" id="PWN50709.1"/>
    </source>
</evidence>
<accession>A0ACD0NYB2</accession>